<comment type="caution">
    <text evidence="3">The sequence shown here is derived from an EMBL/GenBank/DDBJ whole genome shotgun (WGS) entry which is preliminary data.</text>
</comment>
<evidence type="ECO:0000313" key="3">
    <source>
        <dbReference type="EMBL" id="KAF6267646.1"/>
    </source>
</evidence>
<reference evidence="3 4" key="1">
    <citation type="journal article" date="2020" name="Nature">
        <title>Six reference-quality genomes reveal evolution of bat adaptations.</title>
        <authorList>
            <person name="Jebb D."/>
            <person name="Huang Z."/>
            <person name="Pippel M."/>
            <person name="Hughes G.M."/>
            <person name="Lavrichenko K."/>
            <person name="Devanna P."/>
            <person name="Winkler S."/>
            <person name="Jermiin L.S."/>
            <person name="Skirmuntt E.C."/>
            <person name="Katzourakis A."/>
            <person name="Burkitt-Gray L."/>
            <person name="Ray D.A."/>
            <person name="Sullivan K.A.M."/>
            <person name="Roscito J.G."/>
            <person name="Kirilenko B.M."/>
            <person name="Davalos L.M."/>
            <person name="Corthals A.P."/>
            <person name="Power M.L."/>
            <person name="Jones G."/>
            <person name="Ransome R.D."/>
            <person name="Dechmann D.K.N."/>
            <person name="Locatelli A.G."/>
            <person name="Puechmaille S.J."/>
            <person name="Fedrigo O."/>
            <person name="Jarvis E.D."/>
            <person name="Hiller M."/>
            <person name="Vernes S.C."/>
            <person name="Myers E.W."/>
            <person name="Teeling E.C."/>
        </authorList>
    </citation>
    <scope>NUCLEOTIDE SEQUENCE [LARGE SCALE GENOMIC DNA]</scope>
    <source>
        <strain evidence="3">MPipKuh1</strain>
        <tissue evidence="3">Flight muscle</tissue>
    </source>
</reference>
<name>A0A7J7QUX9_PIPKU</name>
<dbReference type="AlphaFoldDB" id="A0A7J7QUX9"/>
<organism evidence="3 4">
    <name type="scientific">Pipistrellus kuhlii</name>
    <name type="common">Kuhl's pipistrelle</name>
    <dbReference type="NCBI Taxonomy" id="59472"/>
    <lineage>
        <taxon>Eukaryota</taxon>
        <taxon>Metazoa</taxon>
        <taxon>Chordata</taxon>
        <taxon>Craniata</taxon>
        <taxon>Vertebrata</taxon>
        <taxon>Euteleostomi</taxon>
        <taxon>Mammalia</taxon>
        <taxon>Eutheria</taxon>
        <taxon>Laurasiatheria</taxon>
        <taxon>Chiroptera</taxon>
        <taxon>Yangochiroptera</taxon>
        <taxon>Vespertilionidae</taxon>
        <taxon>Pipistrellus</taxon>
    </lineage>
</organism>
<keyword evidence="4" id="KW-1185">Reference proteome</keyword>
<feature type="coiled-coil region" evidence="1">
    <location>
        <begin position="137"/>
        <end position="251"/>
    </location>
</feature>
<protein>
    <submittedName>
        <fullName evidence="3">Uncharacterized protein</fullName>
    </submittedName>
</protein>
<accession>A0A7J7QUX9</accession>
<dbReference type="Proteomes" id="UP000558488">
    <property type="component" value="Unassembled WGS sequence"/>
</dbReference>
<feature type="compositionally biased region" description="Polar residues" evidence="2">
    <location>
        <begin position="260"/>
        <end position="272"/>
    </location>
</feature>
<feature type="coiled-coil region" evidence="1">
    <location>
        <begin position="48"/>
        <end position="82"/>
    </location>
</feature>
<proteinExistence type="predicted"/>
<feature type="compositionally biased region" description="Basic residues" evidence="2">
    <location>
        <begin position="363"/>
        <end position="384"/>
    </location>
</feature>
<evidence type="ECO:0000256" key="1">
    <source>
        <dbReference type="SAM" id="Coils"/>
    </source>
</evidence>
<feature type="compositionally biased region" description="Polar residues" evidence="2">
    <location>
        <begin position="25"/>
        <end position="42"/>
    </location>
</feature>
<gene>
    <name evidence="3" type="ORF">mPipKuh1_008352</name>
</gene>
<sequence>MALEAEQGLSINESDHWSADLGQESEASSATLALGQNSQAPQDTVLELQGDTQALQESNSKYEELMKENLQLRGQVAELGIQLQNEKATNHRLSSLKEKLFKLVEKQMLPRSLQGTVEKQLEELGEQKQLTEVQEALLREQENNVLVTLENERLQQEVARLTSWTEQLQAEQEELLTKNQELQASIENEQQSIQSFHNLYHKMMLEQRSKEINLPKLSAQCQSLTLLTKELEEERSQAQSQTNTLKQLNKTLLEEHAGTWPQNKGSLMTEPTGNAEEEEDDHLMTQTKEAQSPAAGIGSLMTEPTGNAEEEEDDHLMTQTKEAQSPAAGIGSLMTEPTGNAEEEEDDHLMTQTKEAQSPAAGMRKHRSRLRTMLRFFQRQRHGSRGQATSPAESAPGSPEATPAGSGRLEDRDTGSEPLPKATGQQKSTFWSRKKKDKVKDQSPRASSTLSNLLCCCKR</sequence>
<evidence type="ECO:0000256" key="2">
    <source>
        <dbReference type="SAM" id="MobiDB-lite"/>
    </source>
</evidence>
<dbReference type="EMBL" id="JACAGB010000137">
    <property type="protein sequence ID" value="KAF6267646.1"/>
    <property type="molecule type" value="Genomic_DNA"/>
</dbReference>
<feature type="region of interest" description="Disordered" evidence="2">
    <location>
        <begin position="255"/>
        <end position="451"/>
    </location>
</feature>
<keyword evidence="1" id="KW-0175">Coiled coil</keyword>
<evidence type="ECO:0000313" key="4">
    <source>
        <dbReference type="Proteomes" id="UP000558488"/>
    </source>
</evidence>
<feature type="region of interest" description="Disordered" evidence="2">
    <location>
        <begin position="1"/>
        <end position="43"/>
    </location>
</feature>